<dbReference type="EMBL" id="CP119901">
    <property type="protein sequence ID" value="WFD22528.1"/>
    <property type="molecule type" value="Genomic_DNA"/>
</dbReference>
<keyword evidence="2" id="KW-0863">Zinc-finger</keyword>
<accession>A0AAF0EBJ1</accession>
<dbReference type="Pfam" id="PF13920">
    <property type="entry name" value="zf-C3HC4_3"/>
    <property type="match status" value="1"/>
</dbReference>
<dbReference type="AlphaFoldDB" id="A0AAF0EBJ1"/>
<dbReference type="Gene3D" id="3.30.40.10">
    <property type="entry name" value="Zinc/RING finger domain, C3HC4 (zinc finger)"/>
    <property type="match status" value="1"/>
</dbReference>
<dbReference type="GO" id="GO:0005737">
    <property type="term" value="C:cytoplasm"/>
    <property type="evidence" value="ECO:0007669"/>
    <property type="project" value="TreeGrafter"/>
</dbReference>
<dbReference type="InterPro" id="IPR017907">
    <property type="entry name" value="Znf_RING_CS"/>
</dbReference>
<dbReference type="Proteomes" id="UP001214415">
    <property type="component" value="Chromosome 2"/>
</dbReference>
<dbReference type="GO" id="GO:0008270">
    <property type="term" value="F:zinc ion binding"/>
    <property type="evidence" value="ECO:0007669"/>
    <property type="project" value="UniProtKB-KW"/>
</dbReference>
<keyword evidence="1" id="KW-0479">Metal-binding</keyword>
<name>A0AAF0EBJ1_9BASI</name>
<dbReference type="PANTHER" id="PTHR22996">
    <property type="entry name" value="MAHOGUNIN"/>
    <property type="match status" value="1"/>
</dbReference>
<organism evidence="6 7">
    <name type="scientific">Malassezia equina</name>
    <dbReference type="NCBI Taxonomy" id="1381935"/>
    <lineage>
        <taxon>Eukaryota</taxon>
        <taxon>Fungi</taxon>
        <taxon>Dikarya</taxon>
        <taxon>Basidiomycota</taxon>
        <taxon>Ustilaginomycotina</taxon>
        <taxon>Malasseziomycetes</taxon>
        <taxon>Malasseziales</taxon>
        <taxon>Malasseziaceae</taxon>
        <taxon>Malassezia</taxon>
    </lineage>
</organism>
<proteinExistence type="predicted"/>
<keyword evidence="7" id="KW-1185">Reference proteome</keyword>
<evidence type="ECO:0000256" key="3">
    <source>
        <dbReference type="ARBA" id="ARBA00022833"/>
    </source>
</evidence>
<evidence type="ECO:0000313" key="7">
    <source>
        <dbReference type="Proteomes" id="UP001214415"/>
    </source>
</evidence>
<reference evidence="6" key="1">
    <citation type="submission" date="2023-03" db="EMBL/GenBank/DDBJ databases">
        <title>Mating type loci evolution in Malassezia.</title>
        <authorList>
            <person name="Coelho M.A."/>
        </authorList>
    </citation>
    <scope>NUCLEOTIDE SEQUENCE</scope>
    <source>
        <strain evidence="6">CBS 12830</strain>
    </source>
</reference>
<evidence type="ECO:0000256" key="2">
    <source>
        <dbReference type="ARBA" id="ARBA00022771"/>
    </source>
</evidence>
<feature type="region of interest" description="Disordered" evidence="4">
    <location>
        <begin position="256"/>
        <end position="275"/>
    </location>
</feature>
<dbReference type="GO" id="GO:0061630">
    <property type="term" value="F:ubiquitin protein ligase activity"/>
    <property type="evidence" value="ECO:0007669"/>
    <property type="project" value="UniProtKB-EC"/>
</dbReference>
<dbReference type="SUPFAM" id="SSF57850">
    <property type="entry name" value="RING/U-box"/>
    <property type="match status" value="1"/>
</dbReference>
<keyword evidence="3" id="KW-0862">Zinc</keyword>
<dbReference type="InterPro" id="IPR045194">
    <property type="entry name" value="MGRN1/RNF157-like"/>
</dbReference>
<dbReference type="InterPro" id="IPR013083">
    <property type="entry name" value="Znf_RING/FYVE/PHD"/>
</dbReference>
<sequence>MMASDVTDTPVPSAPAAENAAPSIPPVTNARVRVLGPDMGALTGAGAQASESLSLATLHQWIEGEAKEARLSVMELFVNVQRSHTTLGLASPSTSHAWMRPTQAALQLPAPTHTLSCRCDCIAPFARVDLYVHAPRQTTTVIRTPTLPENHGALSLPGWHLVTLSFPTAFDHLVTMPLVLDDQWVVTEGVLTLTMTIEALDEDHRPLEKPNALTTKWEATQAPGTPDVWQIRLVAQHARIGPFVLGLHELFGLDAHHNQPLTPPPESKAEDAPPTNPLALNENLVHSAALLTEDLREDGNECPICMSETTSTLLFPCTHALCLECAVRIRDSVQKSRALDRERGRAPRRAYACPLCRRIIESMISLTQ</sequence>
<dbReference type="SMART" id="SM00184">
    <property type="entry name" value="RING"/>
    <property type="match status" value="1"/>
</dbReference>
<feature type="compositionally biased region" description="Low complexity" evidence="4">
    <location>
        <begin position="10"/>
        <end position="22"/>
    </location>
</feature>
<dbReference type="InterPro" id="IPR001841">
    <property type="entry name" value="Znf_RING"/>
</dbReference>
<gene>
    <name evidence="6" type="ORF">MEQU1_001200</name>
</gene>
<evidence type="ECO:0000313" key="6">
    <source>
        <dbReference type="EMBL" id="WFD22528.1"/>
    </source>
</evidence>
<feature type="region of interest" description="Disordered" evidence="4">
    <location>
        <begin position="1"/>
        <end position="24"/>
    </location>
</feature>
<dbReference type="GO" id="GO:0016567">
    <property type="term" value="P:protein ubiquitination"/>
    <property type="evidence" value="ECO:0007669"/>
    <property type="project" value="TreeGrafter"/>
</dbReference>
<evidence type="ECO:0000259" key="5">
    <source>
        <dbReference type="SMART" id="SM00184"/>
    </source>
</evidence>
<protein>
    <recommendedName>
        <fullName evidence="5">RING-type domain-containing protein</fullName>
    </recommendedName>
</protein>
<evidence type="ECO:0000256" key="1">
    <source>
        <dbReference type="ARBA" id="ARBA00022723"/>
    </source>
</evidence>
<evidence type="ECO:0000256" key="4">
    <source>
        <dbReference type="SAM" id="MobiDB-lite"/>
    </source>
</evidence>
<dbReference type="PROSITE" id="PS00518">
    <property type="entry name" value="ZF_RING_1"/>
    <property type="match status" value="1"/>
</dbReference>
<dbReference type="PANTHER" id="PTHR22996:SF0">
    <property type="entry name" value="RE60872P-RELATED"/>
    <property type="match status" value="1"/>
</dbReference>
<feature type="domain" description="RING-type" evidence="5">
    <location>
        <begin position="302"/>
        <end position="356"/>
    </location>
</feature>